<dbReference type="AlphaFoldDB" id="A0A8J4C7F4"/>
<reference evidence="2" key="1">
    <citation type="journal article" date="2021" name="Proc. Natl. Acad. Sci. U.S.A.">
        <title>Three genomes in the algal genus Volvox reveal the fate of a haploid sex-determining region after a transition to homothallism.</title>
        <authorList>
            <person name="Yamamoto K."/>
            <person name="Hamaji T."/>
            <person name="Kawai-Toyooka H."/>
            <person name="Matsuzaki R."/>
            <person name="Takahashi F."/>
            <person name="Nishimura Y."/>
            <person name="Kawachi M."/>
            <person name="Noguchi H."/>
            <person name="Minakuchi Y."/>
            <person name="Umen J.G."/>
            <person name="Toyoda A."/>
            <person name="Nozaki H."/>
        </authorList>
    </citation>
    <scope>NUCLEOTIDE SEQUENCE</scope>
    <source>
        <strain evidence="2">NIES-3786</strain>
    </source>
</reference>
<gene>
    <name evidence="2" type="ORF">Vretifemale_6575</name>
</gene>
<name>A0A8J4C7F4_9CHLO</name>
<evidence type="ECO:0000256" key="1">
    <source>
        <dbReference type="SAM" id="MobiDB-lite"/>
    </source>
</evidence>
<keyword evidence="3" id="KW-1185">Reference proteome</keyword>
<evidence type="ECO:0000313" key="3">
    <source>
        <dbReference type="Proteomes" id="UP000747110"/>
    </source>
</evidence>
<proteinExistence type="predicted"/>
<organism evidence="2 3">
    <name type="scientific">Volvox reticuliferus</name>
    <dbReference type="NCBI Taxonomy" id="1737510"/>
    <lineage>
        <taxon>Eukaryota</taxon>
        <taxon>Viridiplantae</taxon>
        <taxon>Chlorophyta</taxon>
        <taxon>core chlorophytes</taxon>
        <taxon>Chlorophyceae</taxon>
        <taxon>CS clade</taxon>
        <taxon>Chlamydomonadales</taxon>
        <taxon>Volvocaceae</taxon>
        <taxon>Volvox</taxon>
    </lineage>
</organism>
<dbReference type="Proteomes" id="UP000747110">
    <property type="component" value="Unassembled WGS sequence"/>
</dbReference>
<comment type="caution">
    <text evidence="2">The sequence shown here is derived from an EMBL/GenBank/DDBJ whole genome shotgun (WGS) entry which is preliminary data.</text>
</comment>
<feature type="region of interest" description="Disordered" evidence="1">
    <location>
        <begin position="41"/>
        <end position="102"/>
    </location>
</feature>
<sequence length="102" mass="11390">MQPYILTAKPLPAKLQARCHTRRRRSAHSNFHTKALKKLNTISPDQTKNRKTVSENERQSNVSSTAAAYRSVSAHEKYIGPHSAPSQLTSTPRPGARRTKNA</sequence>
<dbReference type="EMBL" id="BNCP01000010">
    <property type="protein sequence ID" value="GIL77157.1"/>
    <property type="molecule type" value="Genomic_DNA"/>
</dbReference>
<accession>A0A8J4C7F4</accession>
<evidence type="ECO:0000313" key="2">
    <source>
        <dbReference type="EMBL" id="GIL77157.1"/>
    </source>
</evidence>
<protein>
    <submittedName>
        <fullName evidence="2">Uncharacterized protein</fullName>
    </submittedName>
</protein>